<dbReference type="Pfam" id="PF00067">
    <property type="entry name" value="p450"/>
    <property type="match status" value="1"/>
</dbReference>
<keyword evidence="11" id="KW-0472">Membrane</keyword>
<name>A0A7J9A3T2_9ROSI</name>
<dbReference type="PANTHER" id="PTHR24286:SF11">
    <property type="entry name" value="CYTOCHROME P450, FAMILY 87, SUBFAMILY A, POLYPEPTIDE 2"/>
    <property type="match status" value="1"/>
</dbReference>
<keyword evidence="8 13" id="KW-0560">Oxidoreductase</keyword>
<dbReference type="InterPro" id="IPR017972">
    <property type="entry name" value="Cyt_P450_CS"/>
</dbReference>
<evidence type="ECO:0000256" key="2">
    <source>
        <dbReference type="ARBA" id="ARBA00004167"/>
    </source>
</evidence>
<keyword evidence="6 12" id="KW-0479">Metal-binding</keyword>
<dbReference type="GO" id="GO:0016125">
    <property type="term" value="P:sterol metabolic process"/>
    <property type="evidence" value="ECO:0007669"/>
    <property type="project" value="TreeGrafter"/>
</dbReference>
<evidence type="ECO:0000256" key="7">
    <source>
        <dbReference type="ARBA" id="ARBA00022989"/>
    </source>
</evidence>
<dbReference type="GO" id="GO:0016705">
    <property type="term" value="F:oxidoreductase activity, acting on paired donors, with incorporation or reduction of molecular oxygen"/>
    <property type="evidence" value="ECO:0007669"/>
    <property type="project" value="InterPro"/>
</dbReference>
<evidence type="ECO:0000256" key="4">
    <source>
        <dbReference type="ARBA" id="ARBA00022617"/>
    </source>
</evidence>
<evidence type="ECO:0000256" key="1">
    <source>
        <dbReference type="ARBA" id="ARBA00001971"/>
    </source>
</evidence>
<sequence length="473" mass="54213">MLVLMCIGTLLLICITHWVNKWRNPRCNGKLPPGSMGFPLVGETLQFFTPNTTFDIPPFVKERMKRYGPIFKTSLVGRPVIVSTDPDLNHFIFLQEGQLFQSWYPDTFTEIFGRQNVGSLHGFMYKYLKNMVLNLFGPESLKKMLPEVENTACRRLQSWSSQETIELKEATASMIFDLTAKKLISYDQDNSPENLRENFVAFIQGLISFPLNIPGTAYHKCLQGRKNAMKMLKDLLNERRSMPRKHQSDFFNFVLEELQKEGTILTEAIALDLMFVLLFASFETTSLALTLAVKFLSDNPSVLNTLTDEHEAILRNRENTDSGLTWKEYKSMRYTFQFINETVRLANIVPGIFRKTLREIQFKGYTIPAGWAVMVCPPAVHLNPAKYQNPLTFNPSRWEGTEINGASKNFMAFGGGMRFCVGTDFTKVQMAVFLHCLVTKYRWEPIKGGNVLRTPGLQFPDGFHIQLLEKTRM</sequence>
<protein>
    <recommendedName>
        <fullName evidence="17">Cytochrome P450 87A3</fullName>
    </recommendedName>
</protein>
<dbReference type="InterPro" id="IPR001128">
    <property type="entry name" value="Cyt_P450"/>
</dbReference>
<dbReference type="GO" id="GO:0010268">
    <property type="term" value="P:brassinosteroid homeostasis"/>
    <property type="evidence" value="ECO:0007669"/>
    <property type="project" value="TreeGrafter"/>
</dbReference>
<evidence type="ECO:0000256" key="14">
    <source>
        <dbReference type="SAM" id="SignalP"/>
    </source>
</evidence>
<keyword evidence="7" id="KW-1133">Transmembrane helix</keyword>
<keyword evidence="9 12" id="KW-0408">Iron</keyword>
<evidence type="ECO:0000256" key="9">
    <source>
        <dbReference type="ARBA" id="ARBA00023004"/>
    </source>
</evidence>
<evidence type="ECO:0000256" key="8">
    <source>
        <dbReference type="ARBA" id="ARBA00023002"/>
    </source>
</evidence>
<dbReference type="FunFam" id="1.10.630.10:FF:000020">
    <property type="entry name" value="Cytochrome P450 family protein"/>
    <property type="match status" value="1"/>
</dbReference>
<evidence type="ECO:0000256" key="10">
    <source>
        <dbReference type="ARBA" id="ARBA00023033"/>
    </source>
</evidence>
<feature type="binding site" description="axial binding residue" evidence="12">
    <location>
        <position position="420"/>
    </location>
    <ligand>
        <name>heme</name>
        <dbReference type="ChEBI" id="CHEBI:30413"/>
    </ligand>
    <ligandPart>
        <name>Fe</name>
        <dbReference type="ChEBI" id="CHEBI:18248"/>
    </ligandPart>
</feature>
<evidence type="ECO:0000256" key="5">
    <source>
        <dbReference type="ARBA" id="ARBA00022692"/>
    </source>
</evidence>
<dbReference type="GO" id="GO:0020037">
    <property type="term" value="F:heme binding"/>
    <property type="evidence" value="ECO:0007669"/>
    <property type="project" value="InterPro"/>
</dbReference>
<dbReference type="AlphaFoldDB" id="A0A7J9A3T2"/>
<feature type="non-terminal residue" evidence="15">
    <location>
        <position position="473"/>
    </location>
</feature>
<proteinExistence type="inferred from homology"/>
<dbReference type="Gene3D" id="1.10.630.10">
    <property type="entry name" value="Cytochrome P450"/>
    <property type="match status" value="1"/>
</dbReference>
<keyword evidence="5" id="KW-0812">Transmembrane</keyword>
<keyword evidence="16" id="KW-1185">Reference proteome</keyword>
<dbReference type="PRINTS" id="PR00385">
    <property type="entry name" value="P450"/>
</dbReference>
<evidence type="ECO:0000256" key="6">
    <source>
        <dbReference type="ARBA" id="ARBA00022723"/>
    </source>
</evidence>
<comment type="cofactor">
    <cofactor evidence="1 12">
        <name>heme</name>
        <dbReference type="ChEBI" id="CHEBI:30413"/>
    </cofactor>
</comment>
<dbReference type="SUPFAM" id="SSF48264">
    <property type="entry name" value="Cytochrome P450"/>
    <property type="match status" value="1"/>
</dbReference>
<evidence type="ECO:0000313" key="16">
    <source>
        <dbReference type="Proteomes" id="UP000593574"/>
    </source>
</evidence>
<dbReference type="GO" id="GO:0016132">
    <property type="term" value="P:brassinosteroid biosynthetic process"/>
    <property type="evidence" value="ECO:0007669"/>
    <property type="project" value="TreeGrafter"/>
</dbReference>
<dbReference type="InterPro" id="IPR002403">
    <property type="entry name" value="Cyt_P450_E_grp-IV"/>
</dbReference>
<dbReference type="PANTHER" id="PTHR24286">
    <property type="entry name" value="CYTOCHROME P450 26"/>
    <property type="match status" value="1"/>
</dbReference>
<dbReference type="PROSITE" id="PS00086">
    <property type="entry name" value="CYTOCHROME_P450"/>
    <property type="match status" value="1"/>
</dbReference>
<keyword evidence="4 12" id="KW-0349">Heme</keyword>
<dbReference type="Proteomes" id="UP000593574">
    <property type="component" value="Unassembled WGS sequence"/>
</dbReference>
<comment type="subcellular location">
    <subcellularLocation>
        <location evidence="2">Membrane</location>
        <topology evidence="2">Single-pass membrane protein</topology>
    </subcellularLocation>
</comment>
<dbReference type="CDD" id="cd11043">
    <property type="entry name" value="CYP90-like"/>
    <property type="match status" value="1"/>
</dbReference>
<evidence type="ECO:0000256" key="11">
    <source>
        <dbReference type="ARBA" id="ARBA00023136"/>
    </source>
</evidence>
<dbReference type="GO" id="GO:0016020">
    <property type="term" value="C:membrane"/>
    <property type="evidence" value="ECO:0007669"/>
    <property type="project" value="UniProtKB-SubCell"/>
</dbReference>
<accession>A0A7J9A3T2</accession>
<evidence type="ECO:0000313" key="15">
    <source>
        <dbReference type="EMBL" id="MBA0718698.1"/>
    </source>
</evidence>
<keyword evidence="14" id="KW-0732">Signal</keyword>
<comment type="similarity">
    <text evidence="3 13">Belongs to the cytochrome P450 family.</text>
</comment>
<dbReference type="GO" id="GO:0004497">
    <property type="term" value="F:monooxygenase activity"/>
    <property type="evidence" value="ECO:0007669"/>
    <property type="project" value="UniProtKB-KW"/>
</dbReference>
<dbReference type="InterPro" id="IPR036396">
    <property type="entry name" value="Cyt_P450_sf"/>
</dbReference>
<dbReference type="GO" id="GO:0005506">
    <property type="term" value="F:iron ion binding"/>
    <property type="evidence" value="ECO:0007669"/>
    <property type="project" value="InterPro"/>
</dbReference>
<evidence type="ECO:0000256" key="3">
    <source>
        <dbReference type="ARBA" id="ARBA00010617"/>
    </source>
</evidence>
<comment type="caution">
    <text evidence="15">The sequence shown here is derived from an EMBL/GenBank/DDBJ whole genome shotgun (WGS) entry which is preliminary data.</text>
</comment>
<evidence type="ECO:0000256" key="12">
    <source>
        <dbReference type="PIRSR" id="PIRSR602403-1"/>
    </source>
</evidence>
<feature type="chain" id="PRO_5029795697" description="Cytochrome P450 87A3" evidence="14">
    <location>
        <begin position="22"/>
        <end position="473"/>
    </location>
</feature>
<dbReference type="EMBL" id="JABEZV010000008">
    <property type="protein sequence ID" value="MBA0718698.1"/>
    <property type="molecule type" value="Genomic_DNA"/>
</dbReference>
<evidence type="ECO:0008006" key="17">
    <source>
        <dbReference type="Google" id="ProtNLM"/>
    </source>
</evidence>
<keyword evidence="10 13" id="KW-0503">Monooxygenase</keyword>
<organism evidence="15 16">
    <name type="scientific">Gossypium laxum</name>
    <dbReference type="NCBI Taxonomy" id="34288"/>
    <lineage>
        <taxon>Eukaryota</taxon>
        <taxon>Viridiplantae</taxon>
        <taxon>Streptophyta</taxon>
        <taxon>Embryophyta</taxon>
        <taxon>Tracheophyta</taxon>
        <taxon>Spermatophyta</taxon>
        <taxon>Magnoliopsida</taxon>
        <taxon>eudicotyledons</taxon>
        <taxon>Gunneridae</taxon>
        <taxon>Pentapetalae</taxon>
        <taxon>rosids</taxon>
        <taxon>malvids</taxon>
        <taxon>Malvales</taxon>
        <taxon>Malvaceae</taxon>
        <taxon>Malvoideae</taxon>
        <taxon>Gossypium</taxon>
    </lineage>
</organism>
<feature type="signal peptide" evidence="14">
    <location>
        <begin position="1"/>
        <end position="21"/>
    </location>
</feature>
<dbReference type="PRINTS" id="PR00465">
    <property type="entry name" value="EP450IV"/>
</dbReference>
<evidence type="ECO:0000256" key="13">
    <source>
        <dbReference type="RuleBase" id="RU000461"/>
    </source>
</evidence>
<reference evidence="15 16" key="1">
    <citation type="journal article" date="2019" name="Genome Biol. Evol.">
        <title>Insights into the evolution of the New World diploid cottons (Gossypium, subgenus Houzingenia) based on genome sequencing.</title>
        <authorList>
            <person name="Grover C.E."/>
            <person name="Arick M.A. 2nd"/>
            <person name="Thrash A."/>
            <person name="Conover J.L."/>
            <person name="Sanders W.S."/>
            <person name="Peterson D.G."/>
            <person name="Frelichowski J.E."/>
            <person name="Scheffler J.A."/>
            <person name="Scheffler B.E."/>
            <person name="Wendel J.F."/>
        </authorList>
    </citation>
    <scope>NUCLEOTIDE SEQUENCE [LARGE SCALE GENOMIC DNA]</scope>
    <source>
        <strain evidence="15">4</strain>
        <tissue evidence="15">Leaf</tissue>
    </source>
</reference>
<gene>
    <name evidence="15" type="ORF">Golax_006428</name>
</gene>